<evidence type="ECO:0000256" key="1">
    <source>
        <dbReference type="SAM" id="Phobius"/>
    </source>
</evidence>
<keyword evidence="1" id="KW-1133">Transmembrane helix</keyword>
<dbReference type="Proteomes" id="UP001151079">
    <property type="component" value="Unassembled WGS sequence"/>
</dbReference>
<gene>
    <name evidence="2" type="ORF">OIU83_20080</name>
</gene>
<comment type="caution">
    <text evidence="2">The sequence shown here is derived from an EMBL/GenBank/DDBJ whole genome shotgun (WGS) entry which is preliminary data.</text>
</comment>
<name>A0A9X2ZIG4_9FLAO</name>
<feature type="transmembrane region" description="Helical" evidence="1">
    <location>
        <begin position="12"/>
        <end position="33"/>
    </location>
</feature>
<reference evidence="2" key="1">
    <citation type="submission" date="2022-10" db="EMBL/GenBank/DDBJ databases">
        <title>Two novel species of Flavobacterium.</title>
        <authorList>
            <person name="Liu Q."/>
            <person name="Xin Y.-H."/>
        </authorList>
    </citation>
    <scope>NUCLEOTIDE SEQUENCE</scope>
    <source>
        <strain evidence="2">LS1R49</strain>
    </source>
</reference>
<protein>
    <submittedName>
        <fullName evidence="2">Uncharacterized protein</fullName>
    </submittedName>
</protein>
<keyword evidence="1" id="KW-0812">Transmembrane</keyword>
<evidence type="ECO:0000313" key="3">
    <source>
        <dbReference type="Proteomes" id="UP001151079"/>
    </source>
</evidence>
<feature type="transmembrane region" description="Helical" evidence="1">
    <location>
        <begin position="67"/>
        <end position="88"/>
    </location>
</feature>
<keyword evidence="3" id="KW-1185">Reference proteome</keyword>
<proteinExistence type="predicted"/>
<keyword evidence="1" id="KW-0472">Membrane</keyword>
<dbReference type="EMBL" id="JAOZEW010000025">
    <property type="protein sequence ID" value="MCV9929970.1"/>
    <property type="molecule type" value="Genomic_DNA"/>
</dbReference>
<accession>A0A9X2ZIG4</accession>
<feature type="transmembrane region" description="Helical" evidence="1">
    <location>
        <begin position="39"/>
        <end position="60"/>
    </location>
</feature>
<dbReference type="AlphaFoldDB" id="A0A9X2ZIG4"/>
<sequence length="100" mass="11308">MQNKQKSTQILSFTSLSILIILTIVFFIAPTKIEDFCKIAIIAITPFSLLTALTLSIIAVYTNKRYVLGWVSLIIIISLFSTVTYLTLELKILPLGDWFH</sequence>
<organism evidence="2 3">
    <name type="scientific">Flavobacterium shii</name>
    <dbReference type="NCBI Taxonomy" id="2987687"/>
    <lineage>
        <taxon>Bacteria</taxon>
        <taxon>Pseudomonadati</taxon>
        <taxon>Bacteroidota</taxon>
        <taxon>Flavobacteriia</taxon>
        <taxon>Flavobacteriales</taxon>
        <taxon>Flavobacteriaceae</taxon>
        <taxon>Flavobacterium</taxon>
    </lineage>
</organism>
<dbReference type="RefSeq" id="WP_264208053.1">
    <property type="nucleotide sequence ID" value="NZ_JAOZEW010000025.1"/>
</dbReference>
<evidence type="ECO:0000313" key="2">
    <source>
        <dbReference type="EMBL" id="MCV9929970.1"/>
    </source>
</evidence>